<feature type="region of interest" description="Disordered" evidence="1">
    <location>
        <begin position="159"/>
        <end position="210"/>
    </location>
</feature>
<feature type="compositionally biased region" description="Basic residues" evidence="1">
    <location>
        <begin position="409"/>
        <end position="423"/>
    </location>
</feature>
<sequence length="508" mass="57774">MKKNVVIHLYIIELPEANIKQRAQDQGLTQNQPQAQSQAQNDNEPSLSEAGAWADNLIVSALTEKVIPSENSSKSQLKISSITTNRPNKLPIRRTRLRTAKQTITPLQIDEALHYCSTMSKSSYFLKATPLPNSTPTVKSPSPASPSKRMASHFDVEENLGQVNDEGNTHDDSEDSDFREWQLDGSEESQSFSLDKEDDLGPENESLDDINFENNTQLRMTLGHGSIDNDEHDSLSTVNKMAKVFKQGKLWTRNRDGKGIIKALKNVMPQALRRICVLYFYKNFASNYPRDDEPLEHWAGFKFDQTLKLNDNTNNFIESFNNTIVKHRGKPTYTMLEEIRKLVEDGFDKRFHMSTDWEGKVIPFVEKKLKQLELEFRNCRSFMMAQYTPFPTHASESAYPALDPPFELRKRRRPEKYKRRKNRLSIPQQLSTIQLSGTKRCKKCRQLGHNSLTCGQPRDENGRLKCKKKPQQKIGNPVSSPKKIQKVSQASTSTAAASGVPTQSSQAI</sequence>
<comment type="caution">
    <text evidence="2">The sequence shown here is derived from an EMBL/GenBank/DDBJ whole genome shotgun (WGS) entry which is preliminary data.</text>
</comment>
<dbReference type="OrthoDB" id="1415978at2759"/>
<feature type="compositionally biased region" description="Basic and acidic residues" evidence="1">
    <location>
        <begin position="167"/>
        <end position="182"/>
    </location>
</feature>
<keyword evidence="3" id="KW-1185">Reference proteome</keyword>
<feature type="region of interest" description="Disordered" evidence="1">
    <location>
        <begin position="23"/>
        <end position="48"/>
    </location>
</feature>
<dbReference type="AlphaFoldDB" id="A0A9Q1KNF1"/>
<evidence type="ECO:0000313" key="2">
    <source>
        <dbReference type="EMBL" id="KAJ8445941.1"/>
    </source>
</evidence>
<gene>
    <name evidence="2" type="ORF">Cgig2_009870</name>
</gene>
<feature type="compositionally biased region" description="Low complexity" evidence="1">
    <location>
        <begin position="488"/>
        <end position="498"/>
    </location>
</feature>
<feature type="compositionally biased region" description="Low complexity" evidence="1">
    <location>
        <begin position="30"/>
        <end position="41"/>
    </location>
</feature>
<dbReference type="PANTHER" id="PTHR31973">
    <property type="entry name" value="POLYPROTEIN, PUTATIVE-RELATED"/>
    <property type="match status" value="1"/>
</dbReference>
<dbReference type="EMBL" id="JAKOGI010000068">
    <property type="protein sequence ID" value="KAJ8445941.1"/>
    <property type="molecule type" value="Genomic_DNA"/>
</dbReference>
<feature type="compositionally biased region" description="Acidic residues" evidence="1">
    <location>
        <begin position="196"/>
        <end position="210"/>
    </location>
</feature>
<name>A0A9Q1KNF1_9CARY</name>
<accession>A0A9Q1KNF1</accession>
<feature type="region of interest" description="Disordered" evidence="1">
    <location>
        <begin position="449"/>
        <end position="508"/>
    </location>
</feature>
<evidence type="ECO:0000313" key="3">
    <source>
        <dbReference type="Proteomes" id="UP001153076"/>
    </source>
</evidence>
<protein>
    <submittedName>
        <fullName evidence="2">Uncharacterized protein</fullName>
    </submittedName>
</protein>
<feature type="region of interest" description="Disordered" evidence="1">
    <location>
        <begin position="393"/>
        <end position="429"/>
    </location>
</feature>
<evidence type="ECO:0000256" key="1">
    <source>
        <dbReference type="SAM" id="MobiDB-lite"/>
    </source>
</evidence>
<dbReference type="PANTHER" id="PTHR31973:SF197">
    <property type="entry name" value="SWIM-TYPE DOMAIN-CONTAINING PROTEIN"/>
    <property type="match status" value="1"/>
</dbReference>
<organism evidence="2 3">
    <name type="scientific">Carnegiea gigantea</name>
    <dbReference type="NCBI Taxonomy" id="171969"/>
    <lineage>
        <taxon>Eukaryota</taxon>
        <taxon>Viridiplantae</taxon>
        <taxon>Streptophyta</taxon>
        <taxon>Embryophyta</taxon>
        <taxon>Tracheophyta</taxon>
        <taxon>Spermatophyta</taxon>
        <taxon>Magnoliopsida</taxon>
        <taxon>eudicotyledons</taxon>
        <taxon>Gunneridae</taxon>
        <taxon>Pentapetalae</taxon>
        <taxon>Caryophyllales</taxon>
        <taxon>Cactineae</taxon>
        <taxon>Cactaceae</taxon>
        <taxon>Cactoideae</taxon>
        <taxon>Echinocereeae</taxon>
        <taxon>Carnegiea</taxon>
    </lineage>
</organism>
<proteinExistence type="predicted"/>
<dbReference type="Proteomes" id="UP001153076">
    <property type="component" value="Unassembled WGS sequence"/>
</dbReference>
<reference evidence="2" key="1">
    <citation type="submission" date="2022-04" db="EMBL/GenBank/DDBJ databases">
        <title>Carnegiea gigantea Genome sequencing and assembly v2.</title>
        <authorList>
            <person name="Copetti D."/>
            <person name="Sanderson M.J."/>
            <person name="Burquez A."/>
            <person name="Wojciechowski M.F."/>
        </authorList>
    </citation>
    <scope>NUCLEOTIDE SEQUENCE</scope>
    <source>
        <strain evidence="2">SGP5-SGP5p</strain>
        <tissue evidence="2">Aerial part</tissue>
    </source>
</reference>